<gene>
    <name evidence="2" type="ORF">IQ241_18370</name>
</gene>
<feature type="chain" id="PRO_5035242519" description="S9 family peptidase" evidence="1">
    <location>
        <begin position="24"/>
        <end position="392"/>
    </location>
</feature>
<name>A0A8J7DDW9_9CYAN</name>
<dbReference type="InterPro" id="IPR015943">
    <property type="entry name" value="WD40/YVTN_repeat-like_dom_sf"/>
</dbReference>
<comment type="caution">
    <text evidence="2">The sequence shown here is derived from an EMBL/GenBank/DDBJ whole genome shotgun (WGS) entry which is preliminary data.</text>
</comment>
<dbReference type="SUPFAM" id="SSF82171">
    <property type="entry name" value="DPP6 N-terminal domain-like"/>
    <property type="match status" value="1"/>
</dbReference>
<accession>A0A8J7DDW9</accession>
<evidence type="ECO:0000256" key="1">
    <source>
        <dbReference type="SAM" id="SignalP"/>
    </source>
</evidence>
<sequence>MFRSALALTISAGFAVPLTLAAAADQSVQDSQMPSIASIPAEAKSDGNSWQLLTEIPGDRQPVAFGDGGRRLLTLNPDMLQVWQTHSGKAIAEIVTDGDTRFIDAALSPDGNRAAAIVQTLSTQTLQLQIWHVETGAVIRQRPQTLAHSLGEEAFPVGSSLNQLAFAPDGNLVSQVVLAADAETAPAEVRLRRHNGETGQVLQSLETGPDTAVRQFTFSLDGTLLAGVSTMSTGPESAVRQVVDIWRLTNGTHLMRLEPLEDNRWSLVDIVFNPAGSLEVLSQWLYDVRLDTWDVTTGKRLQRRTRISDIDRQDRFGRLSPDGTHYFVRSDVAGTRLINLDHQTVQTLPIYAETALFDRQGHRLAIATQTDIHLYMLKPSDPLAAEKSIQLD</sequence>
<protein>
    <recommendedName>
        <fullName evidence="4">S9 family peptidase</fullName>
    </recommendedName>
</protein>
<evidence type="ECO:0000313" key="2">
    <source>
        <dbReference type="EMBL" id="MBE9079238.1"/>
    </source>
</evidence>
<keyword evidence="3" id="KW-1185">Reference proteome</keyword>
<proteinExistence type="predicted"/>
<dbReference type="AlphaFoldDB" id="A0A8J7DDW9"/>
<dbReference type="Proteomes" id="UP000636505">
    <property type="component" value="Unassembled WGS sequence"/>
</dbReference>
<evidence type="ECO:0000313" key="3">
    <source>
        <dbReference type="Proteomes" id="UP000636505"/>
    </source>
</evidence>
<dbReference type="RefSeq" id="WP_193909987.1">
    <property type="nucleotide sequence ID" value="NZ_JADEXG010000050.1"/>
</dbReference>
<feature type="signal peptide" evidence="1">
    <location>
        <begin position="1"/>
        <end position="23"/>
    </location>
</feature>
<reference evidence="2" key="1">
    <citation type="submission" date="2020-10" db="EMBL/GenBank/DDBJ databases">
        <authorList>
            <person name="Castelo-Branco R."/>
            <person name="Eusebio N."/>
            <person name="Adriana R."/>
            <person name="Vieira A."/>
            <person name="Brugerolle De Fraissinette N."/>
            <person name="Rezende De Castro R."/>
            <person name="Schneider M.P."/>
            <person name="Vasconcelos V."/>
            <person name="Leao P.N."/>
        </authorList>
    </citation>
    <scope>NUCLEOTIDE SEQUENCE</scope>
    <source>
        <strain evidence="2">LEGE 07310</strain>
    </source>
</reference>
<evidence type="ECO:0008006" key="4">
    <source>
        <dbReference type="Google" id="ProtNLM"/>
    </source>
</evidence>
<dbReference type="EMBL" id="JADEXG010000050">
    <property type="protein sequence ID" value="MBE9079238.1"/>
    <property type="molecule type" value="Genomic_DNA"/>
</dbReference>
<dbReference type="Gene3D" id="2.130.10.10">
    <property type="entry name" value="YVTN repeat-like/Quinoprotein amine dehydrogenase"/>
    <property type="match status" value="2"/>
</dbReference>
<organism evidence="2 3">
    <name type="scientific">Vasconcelosia minhoensis LEGE 07310</name>
    <dbReference type="NCBI Taxonomy" id="915328"/>
    <lineage>
        <taxon>Bacteria</taxon>
        <taxon>Bacillati</taxon>
        <taxon>Cyanobacteriota</taxon>
        <taxon>Cyanophyceae</taxon>
        <taxon>Nodosilineales</taxon>
        <taxon>Cymatolegaceae</taxon>
        <taxon>Vasconcelosia</taxon>
        <taxon>Vasconcelosia minhoensis</taxon>
    </lineage>
</organism>
<keyword evidence="1" id="KW-0732">Signal</keyword>